<name>A0ABT6Y6K4_9BACT</name>
<protein>
    <submittedName>
        <fullName evidence="2">Uncharacterized protein</fullName>
    </submittedName>
</protein>
<comment type="caution">
    <text evidence="2">The sequence shown here is derived from an EMBL/GenBank/DDBJ whole genome shotgun (WGS) entry which is preliminary data.</text>
</comment>
<gene>
    <name evidence="2" type="ORF">QM524_08310</name>
</gene>
<feature type="chain" id="PRO_5047492187" evidence="1">
    <location>
        <begin position="25"/>
        <end position="120"/>
    </location>
</feature>
<organism evidence="2 3">
    <name type="scientific">Flectobacillus roseus</name>
    <dbReference type="NCBI Taxonomy" id="502259"/>
    <lineage>
        <taxon>Bacteria</taxon>
        <taxon>Pseudomonadati</taxon>
        <taxon>Bacteroidota</taxon>
        <taxon>Cytophagia</taxon>
        <taxon>Cytophagales</taxon>
        <taxon>Flectobacillaceae</taxon>
        <taxon>Flectobacillus</taxon>
    </lineage>
</organism>
<proteinExistence type="predicted"/>
<keyword evidence="1" id="KW-0732">Signal</keyword>
<feature type="signal peptide" evidence="1">
    <location>
        <begin position="1"/>
        <end position="24"/>
    </location>
</feature>
<evidence type="ECO:0000313" key="2">
    <source>
        <dbReference type="EMBL" id="MDI9859207.1"/>
    </source>
</evidence>
<dbReference type="RefSeq" id="WP_283344200.1">
    <property type="nucleotide sequence ID" value="NZ_JASHIF010000007.1"/>
</dbReference>
<evidence type="ECO:0000313" key="3">
    <source>
        <dbReference type="Proteomes" id="UP001236507"/>
    </source>
</evidence>
<sequence>MKAFRLFKWILPLMLWTIAVGGYAHDGKTKVSYTKVSQSVTKFSKKRTFGRHFEVENNVLLDNQEEKDESSERSHGLTSASDLSSIERAIIQTLQRSDVPFVPHLSFSKKLFILHCVYLI</sequence>
<dbReference type="EMBL" id="JASHIF010000007">
    <property type="protein sequence ID" value="MDI9859207.1"/>
    <property type="molecule type" value="Genomic_DNA"/>
</dbReference>
<accession>A0ABT6Y6K4</accession>
<keyword evidence="3" id="KW-1185">Reference proteome</keyword>
<evidence type="ECO:0000256" key="1">
    <source>
        <dbReference type="SAM" id="SignalP"/>
    </source>
</evidence>
<dbReference type="Proteomes" id="UP001236507">
    <property type="component" value="Unassembled WGS sequence"/>
</dbReference>
<reference evidence="2 3" key="1">
    <citation type="submission" date="2023-05" db="EMBL/GenBank/DDBJ databases">
        <title>Novel species of genus Flectobacillus isolated from stream in China.</title>
        <authorList>
            <person name="Lu H."/>
        </authorList>
    </citation>
    <scope>NUCLEOTIDE SEQUENCE [LARGE SCALE GENOMIC DNA]</scope>
    <source>
        <strain evidence="2 3">KCTC 42575</strain>
    </source>
</reference>